<evidence type="ECO:0000313" key="3">
    <source>
        <dbReference type="EMBL" id="MFD1483069.1"/>
    </source>
</evidence>
<dbReference type="Pfam" id="PF22725">
    <property type="entry name" value="GFO_IDH_MocA_C3"/>
    <property type="match status" value="1"/>
</dbReference>
<dbReference type="PANTHER" id="PTHR43708">
    <property type="entry name" value="CONSERVED EXPRESSED OXIDOREDUCTASE (EUROFUNG)"/>
    <property type="match status" value="1"/>
</dbReference>
<dbReference type="SUPFAM" id="SSF55347">
    <property type="entry name" value="Glyceraldehyde-3-phosphate dehydrogenase-like, C-terminal domain"/>
    <property type="match status" value="1"/>
</dbReference>
<gene>
    <name evidence="3" type="ORF">ACFQ5P_17365</name>
</gene>
<dbReference type="RefSeq" id="WP_379107527.1">
    <property type="nucleotide sequence ID" value="NZ_CBCSAJ010000023.1"/>
</dbReference>
<dbReference type="SUPFAM" id="SSF51735">
    <property type="entry name" value="NAD(P)-binding Rossmann-fold domains"/>
    <property type="match status" value="1"/>
</dbReference>
<dbReference type="InterPro" id="IPR051317">
    <property type="entry name" value="Gfo/Idh/MocA_oxidoreduct"/>
</dbReference>
<feature type="domain" description="GFO/IDH/MocA-like oxidoreductase" evidence="2">
    <location>
        <begin position="143"/>
        <end position="272"/>
    </location>
</feature>
<dbReference type="Proteomes" id="UP001597302">
    <property type="component" value="Unassembled WGS sequence"/>
</dbReference>
<comment type="caution">
    <text evidence="3">The sequence shown here is derived from an EMBL/GenBank/DDBJ whole genome shotgun (WGS) entry which is preliminary data.</text>
</comment>
<feature type="domain" description="Gfo/Idh/MocA-like oxidoreductase N-terminal" evidence="1">
    <location>
        <begin position="7"/>
        <end position="131"/>
    </location>
</feature>
<evidence type="ECO:0000313" key="4">
    <source>
        <dbReference type="Proteomes" id="UP001597302"/>
    </source>
</evidence>
<protein>
    <submittedName>
        <fullName evidence="3">Gfo/Idh/MocA family protein</fullName>
    </submittedName>
</protein>
<proteinExistence type="predicted"/>
<accession>A0ABW4DZB6</accession>
<sequence>MEHHIPIRLGMVGGGAGAMIGNVHRIAARLDGQFDIVAGALSSTPDKAAASAAAVGIARSYDDFERMAHDEAARADGIEAVSICTPNHLHFPVAKAFLAQGIHVICDKPMTATLDQARDLARIAEGSDALFVLTHNYSAYPQIRQARAMIARGDLGQIRLVQAEYAQDWLTEDTTSKQAEWRSDPARAGAGGAIGDIGTHAFQLARFVTGLLPERLAADLSSFVPGRKLDDNAHILMRYATGARGMLWASQVAPGRENGLRLRVYGDKGGLEWQHDLPETLIFTPFGQPAQVLRRGGPGSVVGGSRVPPGHPEGYLEGFANLYSEAAQAIRARQAGLPMPADLALPGIRDGLEGVKFIDACIRSHRADAAWVEVSS</sequence>
<evidence type="ECO:0000259" key="2">
    <source>
        <dbReference type="Pfam" id="PF22725"/>
    </source>
</evidence>
<dbReference type="Gene3D" id="3.30.360.10">
    <property type="entry name" value="Dihydrodipicolinate Reductase, domain 2"/>
    <property type="match status" value="1"/>
</dbReference>
<dbReference type="InterPro" id="IPR036291">
    <property type="entry name" value="NAD(P)-bd_dom_sf"/>
</dbReference>
<name>A0ABW4DZB6_9RHOB</name>
<dbReference type="InterPro" id="IPR055170">
    <property type="entry name" value="GFO_IDH_MocA-like_dom"/>
</dbReference>
<keyword evidence="4" id="KW-1185">Reference proteome</keyword>
<dbReference type="Gene3D" id="3.40.50.720">
    <property type="entry name" value="NAD(P)-binding Rossmann-like Domain"/>
    <property type="match status" value="1"/>
</dbReference>
<dbReference type="PANTHER" id="PTHR43708:SF3">
    <property type="entry name" value="OXIDOREDUCTASE"/>
    <property type="match status" value="1"/>
</dbReference>
<dbReference type="Pfam" id="PF01408">
    <property type="entry name" value="GFO_IDH_MocA"/>
    <property type="match status" value="1"/>
</dbReference>
<dbReference type="InterPro" id="IPR000683">
    <property type="entry name" value="Gfo/Idh/MocA-like_OxRdtase_N"/>
</dbReference>
<organism evidence="3 4">
    <name type="scientific">Paracoccus nototheniae</name>
    <dbReference type="NCBI Taxonomy" id="2489002"/>
    <lineage>
        <taxon>Bacteria</taxon>
        <taxon>Pseudomonadati</taxon>
        <taxon>Pseudomonadota</taxon>
        <taxon>Alphaproteobacteria</taxon>
        <taxon>Rhodobacterales</taxon>
        <taxon>Paracoccaceae</taxon>
        <taxon>Paracoccus</taxon>
    </lineage>
</organism>
<dbReference type="EMBL" id="JBHTOQ010000038">
    <property type="protein sequence ID" value="MFD1483069.1"/>
    <property type="molecule type" value="Genomic_DNA"/>
</dbReference>
<evidence type="ECO:0000259" key="1">
    <source>
        <dbReference type="Pfam" id="PF01408"/>
    </source>
</evidence>
<reference evidence="4" key="1">
    <citation type="journal article" date="2019" name="Int. J. Syst. Evol. Microbiol.">
        <title>The Global Catalogue of Microorganisms (GCM) 10K type strain sequencing project: providing services to taxonomists for standard genome sequencing and annotation.</title>
        <authorList>
            <consortium name="The Broad Institute Genomics Platform"/>
            <consortium name="The Broad Institute Genome Sequencing Center for Infectious Disease"/>
            <person name="Wu L."/>
            <person name="Ma J."/>
        </authorList>
    </citation>
    <scope>NUCLEOTIDE SEQUENCE [LARGE SCALE GENOMIC DNA]</scope>
    <source>
        <strain evidence="4">CCM 8875</strain>
    </source>
</reference>